<sequence>MILTERGEEYVAGGDYENQPWNVTADQADTLIDLLYEKPFHSDLTYSLVALLESVFELSKNSHPVPRDQVEDWYASKVGKRDSWGERTRTDVVRWLSTYLDELGLLSRVDRQFYITPEGFQLISYVMIDKGKAMIRSQ</sequence>
<evidence type="ECO:0000313" key="2">
    <source>
        <dbReference type="Proteomes" id="UP000196084"/>
    </source>
</evidence>
<dbReference type="AlphaFoldDB" id="A0A202E427"/>
<comment type="caution">
    <text evidence="1">The sequence shown here is derived from an EMBL/GenBank/DDBJ whole genome shotgun (WGS) entry which is preliminary data.</text>
</comment>
<reference evidence="1 2" key="1">
    <citation type="submission" date="2017-02" db="EMBL/GenBank/DDBJ databases">
        <title>Natronthermophilus aegyptiacus gen. nov.,sp. nov., an aerobic, extremely halophilic alkalithermophilic archaeon isolated from the athalassohaline Wadi An Natrun, Egypt.</title>
        <authorList>
            <person name="Zhao B."/>
        </authorList>
    </citation>
    <scope>NUCLEOTIDE SEQUENCE [LARGE SCALE GENOMIC DNA]</scope>
    <source>
        <strain evidence="1 2">CGMCC 1.3597</strain>
    </source>
</reference>
<keyword evidence="2" id="KW-1185">Reference proteome</keyword>
<gene>
    <name evidence="1" type="ORF">B2G88_18465</name>
</gene>
<evidence type="ECO:0008006" key="3">
    <source>
        <dbReference type="Google" id="ProtNLM"/>
    </source>
</evidence>
<accession>A0A202E427</accession>
<evidence type="ECO:0000313" key="1">
    <source>
        <dbReference type="EMBL" id="OVE82971.1"/>
    </source>
</evidence>
<protein>
    <recommendedName>
        <fullName evidence="3">Restriction system protein Mrr-like N-terminal domain-containing protein</fullName>
    </recommendedName>
</protein>
<organism evidence="1 2">
    <name type="scientific">Natronolimnobius baerhuensis</name>
    <dbReference type="NCBI Taxonomy" id="253108"/>
    <lineage>
        <taxon>Archaea</taxon>
        <taxon>Methanobacteriati</taxon>
        <taxon>Methanobacteriota</taxon>
        <taxon>Stenosarchaea group</taxon>
        <taxon>Halobacteria</taxon>
        <taxon>Halobacteriales</taxon>
        <taxon>Natrialbaceae</taxon>
        <taxon>Natronolimnobius</taxon>
    </lineage>
</organism>
<dbReference type="EMBL" id="MWPH01000005">
    <property type="protein sequence ID" value="OVE82971.1"/>
    <property type="molecule type" value="Genomic_DNA"/>
</dbReference>
<proteinExistence type="predicted"/>
<name>A0A202E427_9EURY</name>
<dbReference type="Proteomes" id="UP000196084">
    <property type="component" value="Unassembled WGS sequence"/>
</dbReference>